<keyword evidence="4" id="KW-1185">Reference proteome</keyword>
<gene>
    <name evidence="3" type="ORF">GS429_01150</name>
</gene>
<dbReference type="EMBL" id="WUYX01000004">
    <property type="protein sequence ID" value="MXV60697.1"/>
    <property type="molecule type" value="Genomic_DNA"/>
</dbReference>
<comment type="caution">
    <text evidence="3">The sequence shown here is derived from an EMBL/GenBank/DDBJ whole genome shotgun (WGS) entry which is preliminary data.</text>
</comment>
<evidence type="ECO:0000256" key="1">
    <source>
        <dbReference type="SAM" id="MobiDB-lite"/>
    </source>
</evidence>
<dbReference type="PANTHER" id="PTHR39081">
    <property type="entry name" value="MUT7-C DOMAIN-CONTAINING PROTEIN"/>
    <property type="match status" value="1"/>
</dbReference>
<name>A0A6B0VHX4_9EURY</name>
<evidence type="ECO:0000313" key="3">
    <source>
        <dbReference type="EMBL" id="MXV60697.1"/>
    </source>
</evidence>
<proteinExistence type="predicted"/>
<accession>A0A6B0VHX4</accession>
<dbReference type="Pfam" id="PF01927">
    <property type="entry name" value="Mut7-C"/>
    <property type="match status" value="1"/>
</dbReference>
<organism evidence="3 4">
    <name type="scientific">Natronorubrum halalkaliphilum</name>
    <dbReference type="NCBI Taxonomy" id="2691917"/>
    <lineage>
        <taxon>Archaea</taxon>
        <taxon>Methanobacteriati</taxon>
        <taxon>Methanobacteriota</taxon>
        <taxon>Stenosarchaea group</taxon>
        <taxon>Halobacteria</taxon>
        <taxon>Halobacteriales</taxon>
        <taxon>Natrialbaceae</taxon>
        <taxon>Natronorubrum</taxon>
    </lineage>
</organism>
<dbReference type="Proteomes" id="UP000434101">
    <property type="component" value="Unassembled WGS sequence"/>
</dbReference>
<feature type="domain" description="Mut7-C RNAse" evidence="2">
    <location>
        <begin position="1"/>
        <end position="145"/>
    </location>
</feature>
<evidence type="ECO:0000259" key="2">
    <source>
        <dbReference type="Pfam" id="PF01927"/>
    </source>
</evidence>
<dbReference type="AlphaFoldDB" id="A0A6B0VHX4"/>
<dbReference type="PANTHER" id="PTHR39081:SF1">
    <property type="entry name" value="MUT7-C RNASE DOMAIN-CONTAINING PROTEIN"/>
    <property type="match status" value="1"/>
</dbReference>
<protein>
    <recommendedName>
        <fullName evidence="2">Mut7-C RNAse domain-containing protein</fullName>
    </recommendedName>
</protein>
<dbReference type="InterPro" id="IPR002782">
    <property type="entry name" value="Mut7-C_RNAse_dom"/>
</dbReference>
<feature type="region of interest" description="Disordered" evidence="1">
    <location>
        <begin position="147"/>
        <end position="169"/>
    </location>
</feature>
<dbReference type="RefSeq" id="WP_160061922.1">
    <property type="nucleotide sequence ID" value="NZ_WUYX01000004.1"/>
</dbReference>
<dbReference type="OrthoDB" id="1266at2157"/>
<sequence>MRLLLDVMCGGLVAYLRMCDYDTVYAGDRGIEADDALLEAAREEDRTLLTRDVDLANRADDANAILLESREVETQLAELAGTGLDLTLAAEPSFCGRCNGSLESVGRAAATPEYAPDPAEVDVWHCRACGQHFWRGSHWERVEATLSRIDGDDGNSDGDPVGGAPTEDP</sequence>
<reference evidence="3 4" key="1">
    <citation type="submission" date="2020-01" db="EMBL/GenBank/DDBJ databases">
        <title>Natronorubrum sp. JWXQ-INN 674 isolated from Inner Mongolia Autonomous Region of China.</title>
        <authorList>
            <person name="Xue Q."/>
        </authorList>
    </citation>
    <scope>NUCLEOTIDE SEQUENCE [LARGE SCALE GENOMIC DNA]</scope>
    <source>
        <strain evidence="3 4">JWXQ-INN-674</strain>
    </source>
</reference>
<evidence type="ECO:0000313" key="4">
    <source>
        <dbReference type="Proteomes" id="UP000434101"/>
    </source>
</evidence>